<dbReference type="InterPro" id="IPR037171">
    <property type="entry name" value="NagB/RpiA_transferase-like"/>
</dbReference>
<feature type="domain" description="LUD" evidence="1">
    <location>
        <begin position="13"/>
        <end position="207"/>
    </location>
</feature>
<dbReference type="PIRSF" id="PIRSF020269">
    <property type="entry name" value="DUF1121"/>
    <property type="match status" value="1"/>
</dbReference>
<dbReference type="InterPro" id="IPR009501">
    <property type="entry name" value="UCP020269"/>
</dbReference>
<dbReference type="OrthoDB" id="9809147at2"/>
<dbReference type="PANTHER" id="PTHR36179">
    <property type="entry name" value="LUD_DOM DOMAIN-CONTAINING PROTEIN"/>
    <property type="match status" value="1"/>
</dbReference>
<dbReference type="AlphaFoldDB" id="A0A0A7FY27"/>
<accession>A0A0A7FY27</accession>
<dbReference type="EMBL" id="CP006905">
    <property type="protein sequence ID" value="AIY83726.1"/>
    <property type="molecule type" value="Genomic_DNA"/>
</dbReference>
<reference evidence="2 3" key="1">
    <citation type="journal article" date="2015" name="Infect. Genet. Evol.">
        <title>Genomic sequences of six botulinum neurotoxin-producing strains representing three clostridial species illustrate the mobility and diversity of botulinum neurotoxin genes.</title>
        <authorList>
            <person name="Smith T.J."/>
            <person name="Hill K.K."/>
            <person name="Xie G."/>
            <person name="Foley B.T."/>
            <person name="Williamson C.H."/>
            <person name="Foster J.T."/>
            <person name="Johnson S.L."/>
            <person name="Chertkov O."/>
            <person name="Teshima H."/>
            <person name="Gibbons H.S."/>
            <person name="Johnsky L.A."/>
            <person name="Karavis M.A."/>
            <person name="Smith L.A."/>
        </authorList>
    </citation>
    <scope>NUCLEOTIDE SEQUENCE [LARGE SCALE GENOMIC DNA]</scope>
    <source>
        <strain evidence="2">Sullivan</strain>
    </source>
</reference>
<proteinExistence type="predicted"/>
<evidence type="ECO:0000313" key="2">
    <source>
        <dbReference type="EMBL" id="AIY83726.1"/>
    </source>
</evidence>
<name>A0A0A7FY27_9CLOT</name>
<dbReference type="eggNOG" id="COG1139">
    <property type="taxonomic scope" value="Bacteria"/>
</dbReference>
<dbReference type="KEGG" id="cbv:U729_1031"/>
<evidence type="ECO:0000313" key="3">
    <source>
        <dbReference type="Proteomes" id="UP000030635"/>
    </source>
</evidence>
<dbReference type="Pfam" id="PF02589">
    <property type="entry name" value="LUD_dom"/>
    <property type="match status" value="1"/>
</dbReference>
<keyword evidence="3" id="KW-1185">Reference proteome</keyword>
<dbReference type="GeneID" id="60854501"/>
<dbReference type="PANTHER" id="PTHR36179:SF2">
    <property type="entry name" value="LUD DOMAIN-CONTAINING PROTEIN"/>
    <property type="match status" value="1"/>
</dbReference>
<dbReference type="Proteomes" id="UP000030635">
    <property type="component" value="Chromosome"/>
</dbReference>
<dbReference type="InterPro" id="IPR003741">
    <property type="entry name" value="LUD_dom"/>
</dbReference>
<protein>
    <recommendedName>
        <fullName evidence="1">LUD domain-containing protein</fullName>
    </recommendedName>
</protein>
<evidence type="ECO:0000259" key="1">
    <source>
        <dbReference type="Pfam" id="PF02589"/>
    </source>
</evidence>
<dbReference type="RefSeq" id="WP_039312239.1">
    <property type="nucleotide sequence ID" value="NZ_CP006905.1"/>
</dbReference>
<dbReference type="STRING" id="1561.NPD11_1970"/>
<dbReference type="SUPFAM" id="SSF100950">
    <property type="entry name" value="NagB/RpiA/CoA transferase-like"/>
    <property type="match status" value="1"/>
</dbReference>
<dbReference type="HOGENOM" id="CLU_107893_1_0_9"/>
<organism evidence="2 3">
    <name type="scientific">Clostridium baratii str. Sullivan</name>
    <dbReference type="NCBI Taxonomy" id="1415775"/>
    <lineage>
        <taxon>Bacteria</taxon>
        <taxon>Bacillati</taxon>
        <taxon>Bacillota</taxon>
        <taxon>Clostridia</taxon>
        <taxon>Eubacteriales</taxon>
        <taxon>Clostridiaceae</taxon>
        <taxon>Clostridium</taxon>
    </lineage>
</organism>
<sequence length="213" mass="24467">MNDYEIWSNELKIERTIKALEENNMNGYYARTREDLIDKIKELVDEGAMVTCGGSETLFKTGVIDHLRSGRYDFLDRYKEGITREEVTEIFRQAFLADAYFVSSNAITEDGEIYNVDGNGNRVAAMLFGPDKVIIICGVNKIVKDLDAAIKRNRELAAPMNTKRLNKKTPCAKVGYCMDCRSPERICNEYTLIKRQRDKDRIHVIFLNENLGF</sequence>
<gene>
    <name evidence="2" type="ORF">U729_1031</name>
</gene>